<dbReference type="FunFam" id="1.20.1540.10:FF:000008">
    <property type="entry name" value="RHOMBOID-like protein 13"/>
    <property type="match status" value="1"/>
</dbReference>
<dbReference type="Pfam" id="PF01694">
    <property type="entry name" value="Rhomboid"/>
    <property type="match status" value="1"/>
</dbReference>
<feature type="transmembrane region" description="Helical" evidence="6">
    <location>
        <begin position="188"/>
        <end position="212"/>
    </location>
</feature>
<accession>A0A4W6G054</accession>
<dbReference type="PANTHER" id="PTHR43066">
    <property type="entry name" value="RHOMBOID-RELATED PROTEIN"/>
    <property type="match status" value="1"/>
</dbReference>
<dbReference type="PANTHER" id="PTHR43066:SF14">
    <property type="entry name" value="RHOMBOID-RELATED PROTEIN 4"/>
    <property type="match status" value="1"/>
</dbReference>
<evidence type="ECO:0000256" key="6">
    <source>
        <dbReference type="SAM" id="Phobius"/>
    </source>
</evidence>
<dbReference type="GeneID" id="108872685"/>
<gene>
    <name evidence="9 11" type="primary">LOC108872685</name>
</gene>
<dbReference type="InterPro" id="IPR035952">
    <property type="entry name" value="Rhomboid-like_sf"/>
</dbReference>
<dbReference type="Gene3D" id="1.20.1540.10">
    <property type="entry name" value="Rhomboid-like"/>
    <property type="match status" value="1"/>
</dbReference>
<comment type="subcellular location">
    <subcellularLocation>
        <location evidence="1">Membrane</location>
        <topology evidence="1">Multi-pass membrane protein</topology>
    </subcellularLocation>
</comment>
<evidence type="ECO:0000256" key="7">
    <source>
        <dbReference type="SAM" id="SignalP"/>
    </source>
</evidence>
<evidence type="ECO:0000256" key="5">
    <source>
        <dbReference type="SAM" id="MobiDB-lite"/>
    </source>
</evidence>
<sequence length="343" mass="39320">MQRGFQLGLLLLAVQLFQEGLGNIPAITLAVLGFNVYLYMFPAAQLMKACMSLQYVYRHKEWRRLLLSPLHHVDDWHLYFNMVSFLWKGIRLEHRLGAAWFLYLLSVFSLLTGLVYLLLQALMTKLIEDSDSLAELIDMSSLSNECVVGFSGVLFALKVVSNYYNPGGVTYVLNLRVSNRFASWVELVLIYLIAPGTSLVGHLAGILVGLLYTVGPLKTIMETCAEFVSSEVNTPQPRPYYSYSGYSRTRRENREDPRHAEDYTTDYTSEYTDSDIAGLTEEEQIELAIRKSLNDRGQTRPRRASSPPHGYQPTDEDVSPEEILRRRRLRRFDQGFPSQRRRL</sequence>
<dbReference type="SUPFAM" id="SSF144091">
    <property type="entry name" value="Rhomboid-like"/>
    <property type="match status" value="1"/>
</dbReference>
<name>A0A4W6G054_LATCA</name>
<dbReference type="Proteomes" id="UP000314980">
    <property type="component" value="Unassembled WGS sequence"/>
</dbReference>
<dbReference type="InterPro" id="IPR022764">
    <property type="entry name" value="Peptidase_S54_rhomboid_dom"/>
</dbReference>
<evidence type="ECO:0000256" key="2">
    <source>
        <dbReference type="ARBA" id="ARBA00022692"/>
    </source>
</evidence>
<dbReference type="Proteomes" id="UP000694890">
    <property type="component" value="Linkage group LG21"/>
</dbReference>
<keyword evidence="2 6" id="KW-0812">Transmembrane</keyword>
<feature type="compositionally biased region" description="Low complexity" evidence="5">
    <location>
        <begin position="265"/>
        <end position="275"/>
    </location>
</feature>
<evidence type="ECO:0000313" key="9">
    <source>
        <dbReference type="Ensembl" id="ENSLCAP00010056254.1"/>
    </source>
</evidence>
<dbReference type="InParanoid" id="A0A4W6G054"/>
<dbReference type="GeneTree" id="ENSGT00390000010744"/>
<dbReference type="STRING" id="8187.ENSLCAP00010056254"/>
<evidence type="ECO:0000313" key="11">
    <source>
        <dbReference type="RefSeq" id="XP_018516016.1"/>
    </source>
</evidence>
<dbReference type="GO" id="GO:0016020">
    <property type="term" value="C:membrane"/>
    <property type="evidence" value="ECO:0007669"/>
    <property type="project" value="UniProtKB-SubCell"/>
</dbReference>
<dbReference type="Ensembl" id="ENSLCAT00010057789.1">
    <property type="protein sequence ID" value="ENSLCAP00010056254.1"/>
    <property type="gene ID" value="ENSLCAG00010026252.1"/>
</dbReference>
<dbReference type="OrthoDB" id="10257275at2759"/>
<feature type="transmembrane region" description="Helical" evidence="6">
    <location>
        <begin position="98"/>
        <end position="119"/>
    </location>
</feature>
<feature type="domain" description="Peptidase S54 rhomboid" evidence="8">
    <location>
        <begin position="60"/>
        <end position="214"/>
    </location>
</feature>
<keyword evidence="4 6" id="KW-0472">Membrane</keyword>
<keyword evidence="3 6" id="KW-1133">Transmembrane helix</keyword>
<reference evidence="11" key="2">
    <citation type="submission" date="2025-04" db="UniProtKB">
        <authorList>
            <consortium name="RefSeq"/>
        </authorList>
    </citation>
    <scope>IDENTIFICATION</scope>
    <source>
        <tissue evidence="11">Brain</tissue>
    </source>
</reference>
<keyword evidence="7" id="KW-0732">Signal</keyword>
<dbReference type="AlphaFoldDB" id="A0A4W6G054"/>
<evidence type="ECO:0000259" key="8">
    <source>
        <dbReference type="Pfam" id="PF01694"/>
    </source>
</evidence>
<reference evidence="10" key="1">
    <citation type="submission" date="2015-09" db="EMBL/GenBank/DDBJ databases">
        <authorList>
            <person name="Sai Rama Sridatta P."/>
        </authorList>
    </citation>
    <scope>NUCLEOTIDE SEQUENCE [LARGE SCALE GENOMIC DNA]</scope>
</reference>
<evidence type="ECO:0000313" key="10">
    <source>
        <dbReference type="Proteomes" id="UP000314980"/>
    </source>
</evidence>
<evidence type="ECO:0000256" key="3">
    <source>
        <dbReference type="ARBA" id="ARBA00022989"/>
    </source>
</evidence>
<feature type="chain" id="PRO_5044613974" evidence="7">
    <location>
        <begin position="23"/>
        <end position="343"/>
    </location>
</feature>
<dbReference type="KEGG" id="lcf:108872685"/>
<proteinExistence type="predicted"/>
<keyword evidence="10" id="KW-1185">Reference proteome</keyword>
<feature type="compositionally biased region" description="Basic and acidic residues" evidence="5">
    <location>
        <begin position="249"/>
        <end position="262"/>
    </location>
</feature>
<feature type="region of interest" description="Disordered" evidence="5">
    <location>
        <begin position="291"/>
        <end position="323"/>
    </location>
</feature>
<dbReference type="RefSeq" id="XP_018516016.1">
    <property type="nucleotide sequence ID" value="XM_018660500.2"/>
</dbReference>
<feature type="region of interest" description="Disordered" evidence="5">
    <location>
        <begin position="238"/>
        <end position="275"/>
    </location>
</feature>
<feature type="signal peptide" evidence="7">
    <location>
        <begin position="1"/>
        <end position="22"/>
    </location>
</feature>
<protein>
    <submittedName>
        <fullName evidence="9">Rhomboid domain containing 1</fullName>
    </submittedName>
    <submittedName>
        <fullName evidence="11">Rhomboid-related protein 4</fullName>
    </submittedName>
</protein>
<evidence type="ECO:0000256" key="4">
    <source>
        <dbReference type="ARBA" id="ARBA00023136"/>
    </source>
</evidence>
<evidence type="ECO:0000256" key="1">
    <source>
        <dbReference type="ARBA" id="ARBA00004141"/>
    </source>
</evidence>
<organism evidence="9 10">
    <name type="scientific">Lates calcarifer</name>
    <name type="common">Barramundi</name>
    <name type="synonym">Holocentrus calcarifer</name>
    <dbReference type="NCBI Taxonomy" id="8187"/>
    <lineage>
        <taxon>Eukaryota</taxon>
        <taxon>Metazoa</taxon>
        <taxon>Chordata</taxon>
        <taxon>Craniata</taxon>
        <taxon>Vertebrata</taxon>
        <taxon>Euteleostomi</taxon>
        <taxon>Actinopterygii</taxon>
        <taxon>Neopterygii</taxon>
        <taxon>Teleostei</taxon>
        <taxon>Neoteleostei</taxon>
        <taxon>Acanthomorphata</taxon>
        <taxon>Carangaria</taxon>
        <taxon>Carangaria incertae sedis</taxon>
        <taxon>Centropomidae</taxon>
        <taxon>Lates</taxon>
    </lineage>
</organism>
<reference evidence="9" key="3">
    <citation type="submission" date="2025-05" db="UniProtKB">
        <authorList>
            <consortium name="Ensembl"/>
        </authorList>
    </citation>
    <scope>IDENTIFICATION</scope>
</reference>
<dbReference type="GO" id="GO:0004252">
    <property type="term" value="F:serine-type endopeptidase activity"/>
    <property type="evidence" value="ECO:0007669"/>
    <property type="project" value="InterPro"/>
</dbReference>